<dbReference type="SMART" id="SM00895">
    <property type="entry name" value="FCD"/>
    <property type="match status" value="1"/>
</dbReference>
<dbReference type="Pfam" id="PF00392">
    <property type="entry name" value="GntR"/>
    <property type="match status" value="1"/>
</dbReference>
<dbReference type="PROSITE" id="PS50949">
    <property type="entry name" value="HTH_GNTR"/>
    <property type="match status" value="1"/>
</dbReference>
<name>A0A0Q3M9N7_9HYPH</name>
<dbReference type="InterPro" id="IPR036390">
    <property type="entry name" value="WH_DNA-bd_sf"/>
</dbReference>
<dbReference type="Gene3D" id="1.20.120.530">
    <property type="entry name" value="GntR ligand-binding domain-like"/>
    <property type="match status" value="1"/>
</dbReference>
<dbReference type="Gene3D" id="1.10.10.10">
    <property type="entry name" value="Winged helix-like DNA-binding domain superfamily/Winged helix DNA-binding domain"/>
    <property type="match status" value="1"/>
</dbReference>
<dbReference type="PANTHER" id="PTHR43537:SF49">
    <property type="entry name" value="TRANSCRIPTIONAL REGULATORY PROTEIN"/>
    <property type="match status" value="1"/>
</dbReference>
<dbReference type="CDD" id="cd07377">
    <property type="entry name" value="WHTH_GntR"/>
    <property type="match status" value="1"/>
</dbReference>
<dbReference type="GO" id="GO:0003700">
    <property type="term" value="F:DNA-binding transcription factor activity"/>
    <property type="evidence" value="ECO:0007669"/>
    <property type="project" value="InterPro"/>
</dbReference>
<dbReference type="InterPro" id="IPR011711">
    <property type="entry name" value="GntR_C"/>
</dbReference>
<dbReference type="EMBL" id="LMAR01000001">
    <property type="protein sequence ID" value="KQK32513.1"/>
    <property type="molecule type" value="Genomic_DNA"/>
</dbReference>
<keyword evidence="7" id="KW-1185">Reference proteome</keyword>
<reference evidence="6 8" key="2">
    <citation type="submission" date="2017-02" db="EMBL/GenBank/DDBJ databases">
        <authorList>
            <person name="Peterson S.W."/>
        </authorList>
    </citation>
    <scope>NUCLEOTIDE SEQUENCE [LARGE SCALE GENOMIC DNA]</scope>
    <source>
        <strain evidence="6 8">DSM 9653</strain>
    </source>
</reference>
<evidence type="ECO:0000256" key="3">
    <source>
        <dbReference type="ARBA" id="ARBA00023163"/>
    </source>
</evidence>
<dbReference type="SUPFAM" id="SSF48008">
    <property type="entry name" value="GntR ligand-binding domain-like"/>
    <property type="match status" value="1"/>
</dbReference>
<evidence type="ECO:0000313" key="5">
    <source>
        <dbReference type="EMBL" id="KQK32513.1"/>
    </source>
</evidence>
<feature type="domain" description="HTH gntR-type" evidence="4">
    <location>
        <begin position="17"/>
        <end position="84"/>
    </location>
</feature>
<reference evidence="5 7" key="1">
    <citation type="submission" date="2015-10" db="EMBL/GenBank/DDBJ databases">
        <title>Draft genome of Bosea thiooxidans.</title>
        <authorList>
            <person name="Wang X."/>
        </authorList>
    </citation>
    <scope>NUCLEOTIDE SEQUENCE [LARGE SCALE GENOMIC DNA]</scope>
    <source>
        <strain evidence="5 7">CGMCC 9174</strain>
    </source>
</reference>
<protein>
    <submittedName>
        <fullName evidence="5">AsnC family transcriptional regulator</fullName>
    </submittedName>
    <submittedName>
        <fullName evidence="6">DNA-binding transcriptional regulator, GntR family</fullName>
    </submittedName>
</protein>
<evidence type="ECO:0000313" key="6">
    <source>
        <dbReference type="EMBL" id="SKC03620.1"/>
    </source>
</evidence>
<dbReference type="InterPro" id="IPR000524">
    <property type="entry name" value="Tscrpt_reg_HTH_GntR"/>
</dbReference>
<evidence type="ECO:0000313" key="7">
    <source>
        <dbReference type="Proteomes" id="UP000051562"/>
    </source>
</evidence>
<dbReference type="AlphaFoldDB" id="A0A0Q3M9N7"/>
<dbReference type="EMBL" id="FUYX01000011">
    <property type="protein sequence ID" value="SKC03620.1"/>
    <property type="molecule type" value="Genomic_DNA"/>
</dbReference>
<evidence type="ECO:0000259" key="4">
    <source>
        <dbReference type="PROSITE" id="PS50949"/>
    </source>
</evidence>
<dbReference type="OrthoDB" id="8638122at2"/>
<dbReference type="InterPro" id="IPR036388">
    <property type="entry name" value="WH-like_DNA-bd_sf"/>
</dbReference>
<accession>A0A0Q3M9N7</accession>
<proteinExistence type="predicted"/>
<dbReference type="InterPro" id="IPR008920">
    <property type="entry name" value="TF_FadR/GntR_C"/>
</dbReference>
<keyword evidence="1" id="KW-0805">Transcription regulation</keyword>
<evidence type="ECO:0000256" key="2">
    <source>
        <dbReference type="ARBA" id="ARBA00023125"/>
    </source>
</evidence>
<evidence type="ECO:0000313" key="8">
    <source>
        <dbReference type="Proteomes" id="UP000190130"/>
    </source>
</evidence>
<dbReference type="PANTHER" id="PTHR43537">
    <property type="entry name" value="TRANSCRIPTIONAL REGULATOR, GNTR FAMILY"/>
    <property type="match status" value="1"/>
</dbReference>
<keyword evidence="2 6" id="KW-0238">DNA-binding</keyword>
<dbReference type="GO" id="GO:0003677">
    <property type="term" value="F:DNA binding"/>
    <property type="evidence" value="ECO:0007669"/>
    <property type="project" value="UniProtKB-KW"/>
</dbReference>
<dbReference type="SUPFAM" id="SSF46785">
    <property type="entry name" value="Winged helix' DNA-binding domain"/>
    <property type="match status" value="1"/>
</dbReference>
<dbReference type="Pfam" id="PF07729">
    <property type="entry name" value="FCD"/>
    <property type="match status" value="1"/>
</dbReference>
<dbReference type="STRING" id="53254.SAMN05660750_03788"/>
<keyword evidence="3" id="KW-0804">Transcription</keyword>
<dbReference type="PRINTS" id="PR00035">
    <property type="entry name" value="HTHGNTR"/>
</dbReference>
<gene>
    <name evidence="5" type="ORF">ARD30_01680</name>
    <name evidence="6" type="ORF">SAMN05660750_03788</name>
</gene>
<dbReference type="Proteomes" id="UP000051562">
    <property type="component" value="Unassembled WGS sequence"/>
</dbReference>
<dbReference type="SMART" id="SM00345">
    <property type="entry name" value="HTH_GNTR"/>
    <property type="match status" value="1"/>
</dbReference>
<evidence type="ECO:0000256" key="1">
    <source>
        <dbReference type="ARBA" id="ARBA00023015"/>
    </source>
</evidence>
<dbReference type="Proteomes" id="UP000190130">
    <property type="component" value="Unassembled WGS sequence"/>
</dbReference>
<dbReference type="RefSeq" id="WP_055726458.1">
    <property type="nucleotide sequence ID" value="NZ_FUYX01000011.1"/>
</dbReference>
<organism evidence="5 7">
    <name type="scientific">Bosea thiooxidans</name>
    <dbReference type="NCBI Taxonomy" id="53254"/>
    <lineage>
        <taxon>Bacteria</taxon>
        <taxon>Pseudomonadati</taxon>
        <taxon>Pseudomonadota</taxon>
        <taxon>Alphaproteobacteria</taxon>
        <taxon>Hyphomicrobiales</taxon>
        <taxon>Boseaceae</taxon>
        <taxon>Bosea</taxon>
    </lineage>
</organism>
<sequence>MEPAKKVSSAAPERRRGSGVRVVYDLLRDEILDLVLPPGSPIDEVQLAERFSMSRTPIREALVRLAGEGLIVTLPNRSTMVSNLDFLNMAAFFDALVLMYRVTAQLAAQHRRPEDLDAIRDRQAAFAAAVRAQDALAMIATNAAFHAAIAEAGRNPYFNSLFSRLLDEGRRFLRLYYQSYEDRLPQQFVDEHEAMIAAIAARDTAEAERLGRAHAEQIVRQIQTLTIGDERLEIAL</sequence>